<dbReference type="PANTHER" id="PTHR12465:SF0">
    <property type="entry name" value="MEDIATOR OF RNA POLYMERASE II TRANSCRIPTION SUBUNIT 20"/>
    <property type="match status" value="1"/>
</dbReference>
<dbReference type="GO" id="GO:0006357">
    <property type="term" value="P:regulation of transcription by RNA polymerase II"/>
    <property type="evidence" value="ECO:0007669"/>
    <property type="project" value="InterPro"/>
</dbReference>
<dbReference type="EMBL" id="FN654329">
    <property type="protein sequence ID" value="CBY43680.1"/>
    <property type="molecule type" value="Genomic_DNA"/>
</dbReference>
<reference evidence="6" key="1">
    <citation type="journal article" date="2010" name="Science">
        <title>Plasticity of animal genome architecture unmasked by rapid evolution of a pelagic tunicate.</title>
        <authorList>
            <person name="Denoeud F."/>
            <person name="Henriet S."/>
            <person name="Mungpakdee S."/>
            <person name="Aury J.M."/>
            <person name="Da Silva C."/>
            <person name="Brinkmann H."/>
            <person name="Mikhaleva J."/>
            <person name="Olsen L.C."/>
            <person name="Jubin C."/>
            <person name="Canestro C."/>
            <person name="Bouquet J.M."/>
            <person name="Danks G."/>
            <person name="Poulain J."/>
            <person name="Campsteijn C."/>
            <person name="Adamski M."/>
            <person name="Cross I."/>
            <person name="Yadetie F."/>
            <person name="Muffato M."/>
            <person name="Louis A."/>
            <person name="Butcher S."/>
            <person name="Tsagkogeorga G."/>
            <person name="Konrad A."/>
            <person name="Singh S."/>
            <person name="Jensen M.F."/>
            <person name="Cong E.H."/>
            <person name="Eikeseth-Otteraa H."/>
            <person name="Noel B."/>
            <person name="Anthouard V."/>
            <person name="Porcel B.M."/>
            <person name="Kachouri-Lafond R."/>
            <person name="Nishino A."/>
            <person name="Ugolini M."/>
            <person name="Chourrout P."/>
            <person name="Nishida H."/>
            <person name="Aasland R."/>
            <person name="Huzurbazar S."/>
            <person name="Westhof E."/>
            <person name="Delsuc F."/>
            <person name="Lehrach H."/>
            <person name="Reinhardt R."/>
            <person name="Weissenbach J."/>
            <person name="Roy S.W."/>
            <person name="Artiguenave F."/>
            <person name="Postlethwait J.H."/>
            <person name="Manak J.R."/>
            <person name="Thompson E.M."/>
            <person name="Jaillon O."/>
            <person name="Du Pasquier L."/>
            <person name="Boudinot P."/>
            <person name="Liberles D.A."/>
            <person name="Volff J.N."/>
            <person name="Philippe H."/>
            <person name="Lenhard B."/>
            <person name="Roest Crollius H."/>
            <person name="Wincker P."/>
            <person name="Chourrout D."/>
        </authorList>
    </citation>
    <scope>NUCLEOTIDE SEQUENCE [LARGE SCALE GENOMIC DNA]</scope>
</reference>
<dbReference type="AlphaFoldDB" id="E4XB51"/>
<evidence type="ECO:0000256" key="3">
    <source>
        <dbReference type="ARBA" id="ARBA00019690"/>
    </source>
</evidence>
<evidence type="ECO:0000256" key="5">
    <source>
        <dbReference type="RuleBase" id="RU364152"/>
    </source>
</evidence>
<evidence type="ECO:0000313" key="6">
    <source>
        <dbReference type="EMBL" id="CBY08734.1"/>
    </source>
</evidence>
<comment type="similarity">
    <text evidence="2 5">Belongs to the Mediator complex subunit 20 family.</text>
</comment>
<dbReference type="FunCoup" id="E4XB51">
    <property type="interactions" value="228"/>
</dbReference>
<proteinExistence type="inferred from homology"/>
<dbReference type="Pfam" id="PF08612">
    <property type="entry name" value="Med20"/>
    <property type="match status" value="1"/>
</dbReference>
<protein>
    <recommendedName>
        <fullName evidence="3 5">Mediator of RNA polymerase II transcription subunit 20</fullName>
    </recommendedName>
    <alternativeName>
        <fullName evidence="5">Mediator complex subunit 20</fullName>
    </alternativeName>
</protein>
<comment type="subcellular location">
    <subcellularLocation>
        <location evidence="1 5">Nucleus</location>
    </subcellularLocation>
</comment>
<keyword evidence="5" id="KW-0805">Transcription regulation</keyword>
<dbReference type="OrthoDB" id="1854899at2759"/>
<dbReference type="InterPro" id="IPR013921">
    <property type="entry name" value="Mediator_Med20"/>
</dbReference>
<dbReference type="Proteomes" id="UP000011014">
    <property type="component" value="Unassembled WGS sequence"/>
</dbReference>
<evidence type="ECO:0000256" key="2">
    <source>
        <dbReference type="ARBA" id="ARBA00010743"/>
    </source>
</evidence>
<keyword evidence="4 5" id="KW-0539">Nucleus</keyword>
<dbReference type="Proteomes" id="UP000001307">
    <property type="component" value="Unassembled WGS sequence"/>
</dbReference>
<evidence type="ECO:0000256" key="1">
    <source>
        <dbReference type="ARBA" id="ARBA00004123"/>
    </source>
</evidence>
<evidence type="ECO:0000313" key="7">
    <source>
        <dbReference type="EMBL" id="CBY43680.1"/>
    </source>
</evidence>
<dbReference type="GO" id="GO:0003713">
    <property type="term" value="F:transcription coactivator activity"/>
    <property type="evidence" value="ECO:0007669"/>
    <property type="project" value="TreeGrafter"/>
</dbReference>
<evidence type="ECO:0000256" key="4">
    <source>
        <dbReference type="ARBA" id="ARBA00023242"/>
    </source>
</evidence>
<dbReference type="GO" id="GO:0016592">
    <property type="term" value="C:mediator complex"/>
    <property type="evidence" value="ECO:0007669"/>
    <property type="project" value="InterPro"/>
</dbReference>
<sequence length="219" mass="25385">MGVTVVFQWELVDGQTHQQAIQELHGRINNTGAVQEGKFYYESKFYQASDSATTRDFYTLKTSEYPVTVFARVDDSTKDKNSCIQCDSPMESLLVKLREFFTPKRTFEIRGTRFKLADFWIRPGIVTSSGSNKCVTIEIEYTPSYFADDCWPLFSELGSYILNRQIDDKPPTLMENNKQFNPGMMVQQYVEIFSRKATTQANFQQPMKQEQIQAYNTQM</sequence>
<dbReference type="InParanoid" id="E4XB51"/>
<comment type="function">
    <text evidence="5">Component of the Mediator complex, a coactivator involved in the regulated transcription of nearly all RNA polymerase II-dependent genes. Mediator functions as a bridge to convey information from gene-specific regulatory proteins to the basal RNA polymerase II transcription machinery. Mediator is recruited to promoters by direct interactions with regulatory proteins and serves as a scaffold for the assembly of a functional preinitiation complex with RNA polymerase II and the general transcription factors.</text>
</comment>
<dbReference type="PANTHER" id="PTHR12465">
    <property type="entry name" value="UBIQUITIN SPECIFIC PROTEASE HOMOLOG 49"/>
    <property type="match status" value="1"/>
</dbReference>
<accession>E4XB51</accession>
<comment type="subunit">
    <text evidence="5">Component of the Mediator complex.</text>
</comment>
<gene>
    <name evidence="5" type="primary">MED20</name>
    <name evidence="6" type="ORF">GSOID_T00005568001</name>
    <name evidence="7" type="ORF">GSOID_T00029279001</name>
</gene>
<keyword evidence="8" id="KW-1185">Reference proteome</keyword>
<organism evidence="6">
    <name type="scientific">Oikopleura dioica</name>
    <name type="common">Tunicate</name>
    <dbReference type="NCBI Taxonomy" id="34765"/>
    <lineage>
        <taxon>Eukaryota</taxon>
        <taxon>Metazoa</taxon>
        <taxon>Chordata</taxon>
        <taxon>Tunicata</taxon>
        <taxon>Appendicularia</taxon>
        <taxon>Copelata</taxon>
        <taxon>Oikopleuridae</taxon>
        <taxon>Oikopleura</taxon>
    </lineage>
</organism>
<dbReference type="EMBL" id="FN653033">
    <property type="protein sequence ID" value="CBY08734.1"/>
    <property type="molecule type" value="Genomic_DNA"/>
</dbReference>
<keyword evidence="5" id="KW-0010">Activator</keyword>
<name>E4XB51_OIKDI</name>
<evidence type="ECO:0000313" key="8">
    <source>
        <dbReference type="Proteomes" id="UP000001307"/>
    </source>
</evidence>
<keyword evidence="5" id="KW-0804">Transcription</keyword>